<protein>
    <submittedName>
        <fullName evidence="1">Enamine deaminase RidA, house cleaning of reactive enamine intermediates, YjgF/YER057c/UK114 family</fullName>
    </submittedName>
</protein>
<dbReference type="CDD" id="cd00448">
    <property type="entry name" value="YjgF_YER057c_UK114_family"/>
    <property type="match status" value="1"/>
</dbReference>
<reference evidence="2" key="1">
    <citation type="submission" date="2016-10" db="EMBL/GenBank/DDBJ databases">
        <authorList>
            <person name="Varghese N."/>
            <person name="Submissions S."/>
        </authorList>
    </citation>
    <scope>NUCLEOTIDE SEQUENCE [LARGE SCALE GENOMIC DNA]</scope>
    <source>
        <strain evidence="2">CGMCC 1.6963</strain>
    </source>
</reference>
<dbReference type="AlphaFoldDB" id="A0A1H9VH05"/>
<dbReference type="PANTHER" id="PTHR43857:SF1">
    <property type="entry name" value="YJGH FAMILY PROTEIN"/>
    <property type="match status" value="1"/>
</dbReference>
<sequence length="147" mass="15206">MWSVTVVVVNSTTATTTPVTPSTWTAWSRALGYDQGQLRAAPGAVLTVAAQGPLDAVGRLVHEDDPAAQLALALANVEAVLAAAGMGPADLAQLRVYTTDMDTLLGVWDTAVERFAEVGASPPTTLLGVRELPVPGMTVSIEALALR</sequence>
<name>A0A1H9VH05_9MICO</name>
<dbReference type="InterPro" id="IPR035959">
    <property type="entry name" value="RutC-like_sf"/>
</dbReference>
<proteinExistence type="predicted"/>
<dbReference type="InterPro" id="IPR006175">
    <property type="entry name" value="YjgF/YER057c/UK114"/>
</dbReference>
<evidence type="ECO:0000313" key="2">
    <source>
        <dbReference type="Proteomes" id="UP000199019"/>
    </source>
</evidence>
<accession>A0A1H9VH05</accession>
<dbReference type="SUPFAM" id="SSF55298">
    <property type="entry name" value="YjgF-like"/>
    <property type="match status" value="1"/>
</dbReference>
<evidence type="ECO:0000313" key="1">
    <source>
        <dbReference type="EMBL" id="SES20848.1"/>
    </source>
</evidence>
<dbReference type="Gene3D" id="3.30.1330.40">
    <property type="entry name" value="RutC-like"/>
    <property type="match status" value="1"/>
</dbReference>
<dbReference type="PANTHER" id="PTHR43857">
    <property type="entry name" value="BLR7761 PROTEIN"/>
    <property type="match status" value="1"/>
</dbReference>
<organism evidence="1 2">
    <name type="scientific">Pedococcus cremeus</name>
    <dbReference type="NCBI Taxonomy" id="587636"/>
    <lineage>
        <taxon>Bacteria</taxon>
        <taxon>Bacillati</taxon>
        <taxon>Actinomycetota</taxon>
        <taxon>Actinomycetes</taxon>
        <taxon>Micrococcales</taxon>
        <taxon>Intrasporangiaceae</taxon>
        <taxon>Pedococcus</taxon>
    </lineage>
</organism>
<dbReference type="Proteomes" id="UP000199019">
    <property type="component" value="Unassembled WGS sequence"/>
</dbReference>
<keyword evidence="2" id="KW-1185">Reference proteome</keyword>
<dbReference type="STRING" id="587636.SAMN05216199_2332"/>
<dbReference type="Pfam" id="PF01042">
    <property type="entry name" value="Ribonuc_L-PSP"/>
    <property type="match status" value="1"/>
</dbReference>
<gene>
    <name evidence="1" type="ORF">SAMN05216199_2332</name>
</gene>
<dbReference type="EMBL" id="FOHB01000004">
    <property type="protein sequence ID" value="SES20848.1"/>
    <property type="molecule type" value="Genomic_DNA"/>
</dbReference>